<sequence length="431" mass="46992">MNPTHKLPFTLQPAPVVHDRRLVWRYLLQSVLRMACCQSLILLAVVGPLFLLAEQAHALLNPATWGPLAFFNVVFYPFVLPTILASGIATANLQTMREAGLALSDERMSSRPGRSVASVFDPITTFDLCAETLSGLAVGEALGYGGPAVFRHHAFQGKIVLGSWRPLWLGRSIEVTIVGEPGQPVAIRIQRRAGIDLLLIQDGRALRAVEIVAEHLRVRLRQHEQALKAVKRAQELERTALHAKLSALQAQVEPHFLFNTLANLKYLIRTDGDAAQQMLDHLVGYLQNALPDMRTVSSTARRELDLARAYLSIMQIRMGERLRYRIDAADAALDLPLPPAMLISLVENAVKHGLERASRPGTIAISAEARDGGLRVTVRDDGIGLTGHGGKGFGLANIQERLALLYGARASLTVSAAEPCGVEAVLTVPKE</sequence>
<feature type="transmembrane region" description="Helical" evidence="2">
    <location>
        <begin position="31"/>
        <end position="53"/>
    </location>
</feature>
<dbReference type="Proteomes" id="UP000666369">
    <property type="component" value="Unassembled WGS sequence"/>
</dbReference>
<dbReference type="Gene3D" id="3.30.565.10">
    <property type="entry name" value="Histidine kinase-like ATPase, C-terminal domain"/>
    <property type="match status" value="1"/>
</dbReference>
<dbReference type="SMART" id="SM00387">
    <property type="entry name" value="HATPase_c"/>
    <property type="match status" value="1"/>
</dbReference>
<dbReference type="RefSeq" id="WP_166098460.1">
    <property type="nucleotide sequence ID" value="NZ_JAADJT010000001.1"/>
</dbReference>
<evidence type="ECO:0000259" key="3">
    <source>
        <dbReference type="SMART" id="SM00387"/>
    </source>
</evidence>
<feature type="transmembrane region" description="Helical" evidence="2">
    <location>
        <begin position="73"/>
        <end position="93"/>
    </location>
</feature>
<dbReference type="InterPro" id="IPR036890">
    <property type="entry name" value="HATPase_C_sf"/>
</dbReference>
<name>A0ABX0FFG3_9BURK</name>
<keyword evidence="2" id="KW-0812">Transmembrane</keyword>
<evidence type="ECO:0000313" key="5">
    <source>
        <dbReference type="Proteomes" id="UP000666369"/>
    </source>
</evidence>
<dbReference type="PANTHER" id="PTHR34220">
    <property type="entry name" value="SENSOR HISTIDINE KINASE YPDA"/>
    <property type="match status" value="1"/>
</dbReference>
<dbReference type="SUPFAM" id="SSF55874">
    <property type="entry name" value="ATPase domain of HSP90 chaperone/DNA topoisomerase II/histidine kinase"/>
    <property type="match status" value="1"/>
</dbReference>
<reference evidence="4 5" key="1">
    <citation type="submission" date="2020-01" db="EMBL/GenBank/DDBJ databases">
        <authorList>
            <person name="Lee S.D."/>
        </authorList>
    </citation>
    <scope>NUCLEOTIDE SEQUENCE [LARGE SCALE GENOMIC DNA]</scope>
    <source>
        <strain evidence="4 5">SAP-35</strain>
    </source>
</reference>
<keyword evidence="5" id="KW-1185">Reference proteome</keyword>
<reference evidence="5" key="2">
    <citation type="submission" date="2023-07" db="EMBL/GenBank/DDBJ databases">
        <title>Duganella aceri sp. nov., isolated from tree sap.</title>
        <authorList>
            <person name="Kim I.S."/>
        </authorList>
    </citation>
    <scope>NUCLEOTIDE SEQUENCE [LARGE SCALE GENOMIC DNA]</scope>
    <source>
        <strain evidence="5">SAP-35</strain>
    </source>
</reference>
<keyword evidence="2" id="KW-0472">Membrane</keyword>
<keyword evidence="2" id="KW-1133">Transmembrane helix</keyword>
<evidence type="ECO:0000256" key="2">
    <source>
        <dbReference type="SAM" id="Phobius"/>
    </source>
</evidence>
<organism evidence="4 5">
    <name type="scientific">Duganella aceris</name>
    <dbReference type="NCBI Taxonomy" id="2703883"/>
    <lineage>
        <taxon>Bacteria</taxon>
        <taxon>Pseudomonadati</taxon>
        <taxon>Pseudomonadota</taxon>
        <taxon>Betaproteobacteria</taxon>
        <taxon>Burkholderiales</taxon>
        <taxon>Oxalobacteraceae</taxon>
        <taxon>Telluria group</taxon>
        <taxon>Duganella</taxon>
    </lineage>
</organism>
<gene>
    <name evidence="4" type="ORF">GW587_03320</name>
</gene>
<feature type="domain" description="Histidine kinase/HSP90-like ATPase" evidence="3">
    <location>
        <begin position="333"/>
        <end position="431"/>
    </location>
</feature>
<dbReference type="Pfam" id="PF02518">
    <property type="entry name" value="HATPase_c"/>
    <property type="match status" value="1"/>
</dbReference>
<feature type="coiled-coil region" evidence="1">
    <location>
        <begin position="206"/>
        <end position="233"/>
    </location>
</feature>
<dbReference type="EMBL" id="JAADJT010000001">
    <property type="protein sequence ID" value="NGZ83290.1"/>
    <property type="molecule type" value="Genomic_DNA"/>
</dbReference>
<keyword evidence="1" id="KW-0175">Coiled coil</keyword>
<dbReference type="InterPro" id="IPR010559">
    <property type="entry name" value="Sig_transdc_His_kin_internal"/>
</dbReference>
<dbReference type="Pfam" id="PF06580">
    <property type="entry name" value="His_kinase"/>
    <property type="match status" value="1"/>
</dbReference>
<protein>
    <recommendedName>
        <fullName evidence="3">Histidine kinase/HSP90-like ATPase domain-containing protein</fullName>
    </recommendedName>
</protein>
<dbReference type="PANTHER" id="PTHR34220:SF9">
    <property type="entry name" value="SIGNAL TRANSDUCTION HISTIDINE KINASE INTERNAL REGION DOMAIN-CONTAINING PROTEIN"/>
    <property type="match status" value="1"/>
</dbReference>
<proteinExistence type="predicted"/>
<dbReference type="InterPro" id="IPR003594">
    <property type="entry name" value="HATPase_dom"/>
</dbReference>
<accession>A0ABX0FFG3</accession>
<evidence type="ECO:0000256" key="1">
    <source>
        <dbReference type="SAM" id="Coils"/>
    </source>
</evidence>
<dbReference type="InterPro" id="IPR050640">
    <property type="entry name" value="Bact_2-comp_sensor_kinase"/>
</dbReference>
<evidence type="ECO:0000313" key="4">
    <source>
        <dbReference type="EMBL" id="NGZ83290.1"/>
    </source>
</evidence>
<comment type="caution">
    <text evidence="4">The sequence shown here is derived from an EMBL/GenBank/DDBJ whole genome shotgun (WGS) entry which is preliminary data.</text>
</comment>